<reference evidence="2 3" key="1">
    <citation type="journal article" date="2008" name="Int. J. Syst. Evol. Microbiol.">
        <title>Description of Roseateles aquatilis sp. nov. and Roseateles terrae sp. nov., in the class Betaproteobacteria, and emended description of the genus Roseateles.</title>
        <authorList>
            <person name="Gomila M."/>
            <person name="Bowien B."/>
            <person name="Falsen E."/>
            <person name="Moore E.R."/>
            <person name="Lalucat J."/>
        </authorList>
    </citation>
    <scope>NUCLEOTIDE SEQUENCE [LARGE SCALE GENOMIC DNA]</scope>
    <source>
        <strain evidence="2 3">CCUG 48205</strain>
    </source>
</reference>
<evidence type="ECO:0000256" key="1">
    <source>
        <dbReference type="SAM" id="MobiDB-lite"/>
    </source>
</evidence>
<keyword evidence="3" id="KW-1185">Reference proteome</keyword>
<sequence length="127" mass="13632">MKYRSQSIQQPPRAQSRRQAGGDGPLGEGGAGRSAHSGYGNFGGGYDSVLPTGFADSGSSFGDSGFGAEPRPRRTATGPVESWHDSSYILRRGLEVRELSAREWRLWVSEPAPTPAPRRRVDGADDV</sequence>
<dbReference type="EMBL" id="NIOF01000014">
    <property type="protein sequence ID" value="OWQ85094.1"/>
    <property type="molecule type" value="Genomic_DNA"/>
</dbReference>
<comment type="caution">
    <text evidence="2">The sequence shown here is derived from an EMBL/GenBank/DDBJ whole genome shotgun (WGS) entry which is preliminary data.</text>
</comment>
<name>A0A246IY12_9BURK</name>
<feature type="compositionally biased region" description="Low complexity" evidence="1">
    <location>
        <begin position="53"/>
        <end position="68"/>
    </location>
</feature>
<protein>
    <submittedName>
        <fullName evidence="2">Uncharacterized protein</fullName>
    </submittedName>
</protein>
<feature type="region of interest" description="Disordered" evidence="1">
    <location>
        <begin position="1"/>
        <end position="84"/>
    </location>
</feature>
<proteinExistence type="predicted"/>
<organism evidence="2 3">
    <name type="scientific">Roseateles aquatilis</name>
    <dbReference type="NCBI Taxonomy" id="431061"/>
    <lineage>
        <taxon>Bacteria</taxon>
        <taxon>Pseudomonadati</taxon>
        <taxon>Pseudomonadota</taxon>
        <taxon>Betaproteobacteria</taxon>
        <taxon>Burkholderiales</taxon>
        <taxon>Sphaerotilaceae</taxon>
        <taxon>Roseateles</taxon>
    </lineage>
</organism>
<evidence type="ECO:0000313" key="3">
    <source>
        <dbReference type="Proteomes" id="UP000197468"/>
    </source>
</evidence>
<feature type="compositionally biased region" description="Gly residues" evidence="1">
    <location>
        <begin position="21"/>
        <end position="32"/>
    </location>
</feature>
<dbReference type="Proteomes" id="UP000197468">
    <property type="component" value="Unassembled WGS sequence"/>
</dbReference>
<evidence type="ECO:0000313" key="2">
    <source>
        <dbReference type="EMBL" id="OWQ85094.1"/>
    </source>
</evidence>
<dbReference type="OrthoDB" id="9154829at2"/>
<accession>A0A246IY12</accession>
<gene>
    <name evidence="2" type="ORF">CDN99_23085</name>
</gene>
<dbReference type="AlphaFoldDB" id="A0A246IY12"/>
<dbReference type="RefSeq" id="WP_088387235.1">
    <property type="nucleotide sequence ID" value="NZ_NIOF01000014.1"/>
</dbReference>
<feature type="compositionally biased region" description="Low complexity" evidence="1">
    <location>
        <begin position="1"/>
        <end position="19"/>
    </location>
</feature>